<dbReference type="SMART" id="SM00448">
    <property type="entry name" value="REC"/>
    <property type="match status" value="1"/>
</dbReference>
<dbReference type="InterPro" id="IPR001789">
    <property type="entry name" value="Sig_transdc_resp-reg_receiver"/>
</dbReference>
<dbReference type="PANTHER" id="PTHR43214">
    <property type="entry name" value="TWO-COMPONENT RESPONSE REGULATOR"/>
    <property type="match status" value="1"/>
</dbReference>
<evidence type="ECO:0000256" key="3">
    <source>
        <dbReference type="ARBA" id="ARBA00023015"/>
    </source>
</evidence>
<feature type="modified residue" description="4-aspartylphosphate" evidence="6">
    <location>
        <position position="54"/>
    </location>
</feature>
<sequence>MIKVLIAEDFSLLLEDLEETINSQADMKVVGVASDGRSIVELAWHTSFDIILMDIEMEHMTSGIDATREIREYKKDAKIIYLTAHGTKEIILTAMATGAIDYIIKGVPEEDILLHIRSAYSGKPLMESRVREIIMQEYKRLQQSEKSLLFFIHNVSDLTKTEREIIRLLLLDYKVKEIAEERCVELVTVKTQISGLLKKFGEKRTKAIVNKIKELNISHLF</sequence>
<evidence type="ECO:0000313" key="8">
    <source>
        <dbReference type="EMBL" id="PXW80408.1"/>
    </source>
</evidence>
<accession>A0A2V3VHV5</accession>
<name>A0A2V3VHV5_9BACI</name>
<dbReference type="InterPro" id="IPR000792">
    <property type="entry name" value="Tscrpt_reg_LuxR_C"/>
</dbReference>
<dbReference type="GO" id="GO:0003677">
    <property type="term" value="F:DNA binding"/>
    <property type="evidence" value="ECO:0007669"/>
    <property type="project" value="UniProtKB-KW"/>
</dbReference>
<evidence type="ECO:0000256" key="5">
    <source>
        <dbReference type="ARBA" id="ARBA00023163"/>
    </source>
</evidence>
<protein>
    <submittedName>
        <fullName evidence="8">LuxR family two component transcriptional regulator</fullName>
    </submittedName>
</protein>
<evidence type="ECO:0000256" key="2">
    <source>
        <dbReference type="ARBA" id="ARBA00022553"/>
    </source>
</evidence>
<dbReference type="InterPro" id="IPR011006">
    <property type="entry name" value="CheY-like_superfamily"/>
</dbReference>
<dbReference type="Proteomes" id="UP000247978">
    <property type="component" value="Unassembled WGS sequence"/>
</dbReference>
<evidence type="ECO:0000256" key="1">
    <source>
        <dbReference type="ARBA" id="ARBA00004496"/>
    </source>
</evidence>
<dbReference type="AlphaFoldDB" id="A0A2V3VHV5"/>
<dbReference type="PANTHER" id="PTHR43214:SF43">
    <property type="entry name" value="TWO-COMPONENT RESPONSE REGULATOR"/>
    <property type="match status" value="1"/>
</dbReference>
<dbReference type="GO" id="GO:0005737">
    <property type="term" value="C:cytoplasm"/>
    <property type="evidence" value="ECO:0007669"/>
    <property type="project" value="UniProtKB-SubCell"/>
</dbReference>
<dbReference type="CDD" id="cd17535">
    <property type="entry name" value="REC_NarL-like"/>
    <property type="match status" value="1"/>
</dbReference>
<dbReference type="InterPro" id="IPR058245">
    <property type="entry name" value="NreC/VraR/RcsB-like_REC"/>
</dbReference>
<keyword evidence="3" id="KW-0805">Transcription regulation</keyword>
<dbReference type="RefSeq" id="WP_110397626.1">
    <property type="nucleotide sequence ID" value="NZ_JADIJL010000022.1"/>
</dbReference>
<dbReference type="Gene3D" id="3.40.50.2300">
    <property type="match status" value="1"/>
</dbReference>
<organism evidence="8 9">
    <name type="scientific">Pseudogracilibacillus auburnensis</name>
    <dbReference type="NCBI Taxonomy" id="1494959"/>
    <lineage>
        <taxon>Bacteria</taxon>
        <taxon>Bacillati</taxon>
        <taxon>Bacillota</taxon>
        <taxon>Bacilli</taxon>
        <taxon>Bacillales</taxon>
        <taxon>Bacillaceae</taxon>
        <taxon>Pseudogracilibacillus</taxon>
    </lineage>
</organism>
<comment type="caution">
    <text evidence="8">The sequence shown here is derived from an EMBL/GenBank/DDBJ whole genome shotgun (WGS) entry which is preliminary data.</text>
</comment>
<evidence type="ECO:0000259" key="7">
    <source>
        <dbReference type="PROSITE" id="PS50110"/>
    </source>
</evidence>
<dbReference type="Pfam" id="PF00072">
    <property type="entry name" value="Response_reg"/>
    <property type="match status" value="1"/>
</dbReference>
<dbReference type="SUPFAM" id="SSF52172">
    <property type="entry name" value="CheY-like"/>
    <property type="match status" value="1"/>
</dbReference>
<gene>
    <name evidence="8" type="ORF">DFR56_12824</name>
</gene>
<reference evidence="8 9" key="1">
    <citation type="submission" date="2018-05" db="EMBL/GenBank/DDBJ databases">
        <title>Genomic Encyclopedia of Type Strains, Phase IV (KMG-IV): sequencing the most valuable type-strain genomes for metagenomic binning, comparative biology and taxonomic classification.</title>
        <authorList>
            <person name="Goeker M."/>
        </authorList>
    </citation>
    <scope>NUCLEOTIDE SEQUENCE [LARGE SCALE GENOMIC DNA]</scope>
    <source>
        <strain evidence="8 9">DSM 28556</strain>
    </source>
</reference>
<dbReference type="GO" id="GO:0000160">
    <property type="term" value="P:phosphorelay signal transduction system"/>
    <property type="evidence" value="ECO:0007669"/>
    <property type="project" value="InterPro"/>
</dbReference>
<dbReference type="PROSITE" id="PS50110">
    <property type="entry name" value="RESPONSE_REGULATORY"/>
    <property type="match status" value="1"/>
</dbReference>
<dbReference type="InterPro" id="IPR039420">
    <property type="entry name" value="WalR-like"/>
</dbReference>
<dbReference type="OrthoDB" id="188043at2"/>
<evidence type="ECO:0000256" key="4">
    <source>
        <dbReference type="ARBA" id="ARBA00023125"/>
    </source>
</evidence>
<evidence type="ECO:0000256" key="6">
    <source>
        <dbReference type="PROSITE-ProRule" id="PRU00169"/>
    </source>
</evidence>
<dbReference type="InterPro" id="IPR016032">
    <property type="entry name" value="Sig_transdc_resp-reg_C-effctor"/>
</dbReference>
<keyword evidence="2 6" id="KW-0597">Phosphoprotein</keyword>
<feature type="domain" description="Response regulatory" evidence="7">
    <location>
        <begin position="3"/>
        <end position="120"/>
    </location>
</feature>
<keyword evidence="4" id="KW-0238">DNA-binding</keyword>
<keyword evidence="9" id="KW-1185">Reference proteome</keyword>
<dbReference type="SUPFAM" id="SSF46894">
    <property type="entry name" value="C-terminal effector domain of the bipartite response regulators"/>
    <property type="match status" value="1"/>
</dbReference>
<evidence type="ECO:0000313" key="9">
    <source>
        <dbReference type="Proteomes" id="UP000247978"/>
    </source>
</evidence>
<comment type="subcellular location">
    <subcellularLocation>
        <location evidence="1">Cytoplasm</location>
    </subcellularLocation>
</comment>
<dbReference type="SMART" id="SM00421">
    <property type="entry name" value="HTH_LUXR"/>
    <property type="match status" value="1"/>
</dbReference>
<keyword evidence="5" id="KW-0804">Transcription</keyword>
<dbReference type="EMBL" id="QJJQ01000028">
    <property type="protein sequence ID" value="PXW80408.1"/>
    <property type="molecule type" value="Genomic_DNA"/>
</dbReference>
<proteinExistence type="predicted"/>
<dbReference type="GO" id="GO:0006355">
    <property type="term" value="P:regulation of DNA-templated transcription"/>
    <property type="evidence" value="ECO:0007669"/>
    <property type="project" value="InterPro"/>
</dbReference>